<dbReference type="HOGENOM" id="CLU_025443_3_2_0"/>
<dbReference type="PANTHER" id="PTHR31302:SF31">
    <property type="entry name" value="PHOSPHODIESTERASE YAEI"/>
    <property type="match status" value="1"/>
</dbReference>
<dbReference type="KEGG" id="tsa:AciPR4_2046"/>
<dbReference type="InterPro" id="IPR029052">
    <property type="entry name" value="Metallo-depent_PP-like"/>
</dbReference>
<reference evidence="4 5" key="1">
    <citation type="journal article" date="2012" name="Stand. Genomic Sci.">
        <title>Complete genome sequence of Terriglobus saanensis type strain SP1PR4(T), an Acidobacteria from tundra soil.</title>
        <authorList>
            <person name="Rawat S.R."/>
            <person name="Mannisto M.K."/>
            <person name="Starovoytov V."/>
            <person name="Goodwin L."/>
            <person name="Nolan M."/>
            <person name="Hauser L."/>
            <person name="Land M."/>
            <person name="Davenport K.W."/>
            <person name="Woyke T."/>
            <person name="Haggblom M.M."/>
        </authorList>
    </citation>
    <scope>NUCLEOTIDE SEQUENCE</scope>
    <source>
        <strain evidence="5">ATCC BAA-1853 / DSM 23119 / SP1PR4</strain>
    </source>
</reference>
<dbReference type="GO" id="GO:0008758">
    <property type="term" value="F:UDP-2,3-diacylglucosamine hydrolase activity"/>
    <property type="evidence" value="ECO:0007669"/>
    <property type="project" value="TreeGrafter"/>
</dbReference>
<protein>
    <submittedName>
        <fullName evidence="4">Metallophosphoesterase</fullName>
    </submittedName>
</protein>
<dbReference type="InterPro" id="IPR004843">
    <property type="entry name" value="Calcineurin-like_PHP"/>
</dbReference>
<dbReference type="SUPFAM" id="SSF56300">
    <property type="entry name" value="Metallo-dependent phosphatases"/>
    <property type="match status" value="1"/>
</dbReference>
<dbReference type="GO" id="GO:0016020">
    <property type="term" value="C:membrane"/>
    <property type="evidence" value="ECO:0007669"/>
    <property type="project" value="GOC"/>
</dbReference>
<evidence type="ECO:0000256" key="1">
    <source>
        <dbReference type="ARBA" id="ARBA00022723"/>
    </source>
</evidence>
<evidence type="ECO:0000313" key="4">
    <source>
        <dbReference type="EMBL" id="ADV82850.1"/>
    </source>
</evidence>
<organism evidence="4 5">
    <name type="scientific">Terriglobus saanensis (strain ATCC BAA-1853 / DSM 23119 / SP1PR4)</name>
    <dbReference type="NCBI Taxonomy" id="401053"/>
    <lineage>
        <taxon>Bacteria</taxon>
        <taxon>Pseudomonadati</taxon>
        <taxon>Acidobacteriota</taxon>
        <taxon>Terriglobia</taxon>
        <taxon>Terriglobales</taxon>
        <taxon>Acidobacteriaceae</taxon>
        <taxon>Terriglobus</taxon>
    </lineage>
</organism>
<dbReference type="PROSITE" id="PS51318">
    <property type="entry name" value="TAT"/>
    <property type="match status" value="1"/>
</dbReference>
<feature type="domain" description="Calcineurin-like phosphoesterase" evidence="3">
    <location>
        <begin position="54"/>
        <end position="225"/>
    </location>
</feature>
<dbReference type="GO" id="GO:0009245">
    <property type="term" value="P:lipid A biosynthetic process"/>
    <property type="evidence" value="ECO:0007669"/>
    <property type="project" value="TreeGrafter"/>
</dbReference>
<dbReference type="Proteomes" id="UP000006844">
    <property type="component" value="Chromosome"/>
</dbReference>
<evidence type="ECO:0000313" key="5">
    <source>
        <dbReference type="Proteomes" id="UP000006844"/>
    </source>
</evidence>
<dbReference type="InterPro" id="IPR051158">
    <property type="entry name" value="Metallophosphoesterase_sf"/>
</dbReference>
<evidence type="ECO:0000259" key="3">
    <source>
        <dbReference type="Pfam" id="PF00149"/>
    </source>
</evidence>
<evidence type="ECO:0000256" key="2">
    <source>
        <dbReference type="ARBA" id="ARBA00022801"/>
    </source>
</evidence>
<keyword evidence="1" id="KW-0479">Metal-binding</keyword>
<dbReference type="eggNOG" id="COG1408">
    <property type="taxonomic scope" value="Bacteria"/>
</dbReference>
<proteinExistence type="predicted"/>
<accession>E8V7D7</accession>
<dbReference type="OrthoDB" id="9780884at2"/>
<dbReference type="AlphaFoldDB" id="E8V7D7"/>
<dbReference type="EMBL" id="CP002467">
    <property type="protein sequence ID" value="ADV82850.1"/>
    <property type="molecule type" value="Genomic_DNA"/>
</dbReference>
<dbReference type="InterPro" id="IPR006311">
    <property type="entry name" value="TAT_signal"/>
</dbReference>
<sequence>MALTRRQFLAGAGVTLAAAASPGLYAWGPGRLHLTLVRHDVFIPDLPPAFHNFTIAQLSDFHFGPIDETSLVEHAVAVVNSLNPNLVALTGDFITADHDDNTNNLKNATDCAAVLSKLKAPLRYASLGNHDTADPEGVTSALEDQGLIVLRDKFIPLDLRGDRIWLSGISDSLFQHPNLNTAIPPTEKNPVVLLGHEPDFADKLIQFCAATQRRCDLFLTGHTHGGQINIPVITRYVLPRHGQKYIQGPFQLGSTLLYVNRGLGTIHLPLRFNAPPEITLFTLKA</sequence>
<dbReference type="InterPro" id="IPR019546">
    <property type="entry name" value="TAT_signal_bac_arc"/>
</dbReference>
<dbReference type="PANTHER" id="PTHR31302">
    <property type="entry name" value="TRANSMEMBRANE PROTEIN WITH METALLOPHOSPHOESTERASE DOMAIN-RELATED"/>
    <property type="match status" value="1"/>
</dbReference>
<dbReference type="Gene3D" id="3.60.21.10">
    <property type="match status" value="1"/>
</dbReference>
<dbReference type="STRING" id="401053.AciPR4_2046"/>
<gene>
    <name evidence="4" type="ordered locus">AciPR4_2046</name>
</gene>
<keyword evidence="5" id="KW-1185">Reference proteome</keyword>
<dbReference type="NCBIfam" id="TIGR01409">
    <property type="entry name" value="TAT_signal_seq"/>
    <property type="match status" value="1"/>
</dbReference>
<keyword evidence="2" id="KW-0378">Hydrolase</keyword>
<dbReference type="RefSeq" id="WP_013568583.1">
    <property type="nucleotide sequence ID" value="NC_014963.1"/>
</dbReference>
<name>E8V7D7_TERSS</name>
<dbReference type="Pfam" id="PF00149">
    <property type="entry name" value="Metallophos"/>
    <property type="match status" value="1"/>
</dbReference>
<dbReference type="GO" id="GO:0046872">
    <property type="term" value="F:metal ion binding"/>
    <property type="evidence" value="ECO:0007669"/>
    <property type="project" value="UniProtKB-KW"/>
</dbReference>
<dbReference type="CDD" id="cd07385">
    <property type="entry name" value="MPP_YkuE_C"/>
    <property type="match status" value="1"/>
</dbReference>